<accession>A0ABS1WWW9</accession>
<reference evidence="2 3" key="1">
    <citation type="journal article" date="2021" name="Int. J. Syst. Evol. Microbiol.">
        <title>Steroidobacter gossypii sp. nov., isolated from soil of cotton cropping field.</title>
        <authorList>
            <person name="Huang R."/>
            <person name="Yang S."/>
            <person name="Zhen C."/>
            <person name="Liu W."/>
        </authorList>
    </citation>
    <scope>NUCLEOTIDE SEQUENCE [LARGE SCALE GENOMIC DNA]</scope>
    <source>
        <strain evidence="2 3">S1-65</strain>
    </source>
</reference>
<organism evidence="2 3">
    <name type="scientific">Steroidobacter gossypii</name>
    <dbReference type="NCBI Taxonomy" id="2805490"/>
    <lineage>
        <taxon>Bacteria</taxon>
        <taxon>Pseudomonadati</taxon>
        <taxon>Pseudomonadota</taxon>
        <taxon>Gammaproteobacteria</taxon>
        <taxon>Steroidobacterales</taxon>
        <taxon>Steroidobacteraceae</taxon>
        <taxon>Steroidobacter</taxon>
    </lineage>
</organism>
<evidence type="ECO:0000256" key="1">
    <source>
        <dbReference type="SAM" id="MobiDB-lite"/>
    </source>
</evidence>
<gene>
    <name evidence="2" type="ORF">JM946_11795</name>
</gene>
<proteinExistence type="predicted"/>
<evidence type="ECO:0000313" key="3">
    <source>
        <dbReference type="Proteomes" id="UP000661077"/>
    </source>
</evidence>
<feature type="region of interest" description="Disordered" evidence="1">
    <location>
        <begin position="57"/>
        <end position="85"/>
    </location>
</feature>
<sequence length="85" mass="9577">MPDRPDHICCPTCNGTVFQRVVFTRADGSRVTTALFSCANCTIVCLDPVALTRAFEDRPKARRPPSSSPAIQAWSKINQRRRERE</sequence>
<comment type="caution">
    <text evidence="2">The sequence shown here is derived from an EMBL/GenBank/DDBJ whole genome shotgun (WGS) entry which is preliminary data.</text>
</comment>
<dbReference type="EMBL" id="JAEVLS010000002">
    <property type="protein sequence ID" value="MBM0105437.1"/>
    <property type="molecule type" value="Genomic_DNA"/>
</dbReference>
<dbReference type="Proteomes" id="UP000661077">
    <property type="component" value="Unassembled WGS sequence"/>
</dbReference>
<keyword evidence="3" id="KW-1185">Reference proteome</keyword>
<evidence type="ECO:0000313" key="2">
    <source>
        <dbReference type="EMBL" id="MBM0105437.1"/>
    </source>
</evidence>
<name>A0ABS1WWW9_9GAMM</name>
<protein>
    <submittedName>
        <fullName evidence="2">Uncharacterized protein</fullName>
    </submittedName>
</protein>